<dbReference type="PANTHER" id="PTHR23507:SF1">
    <property type="entry name" value="FI18259P1-RELATED"/>
    <property type="match status" value="1"/>
</dbReference>
<dbReference type="AlphaFoldDB" id="A0A0D1ZC59"/>
<feature type="transmembrane region" description="Helical" evidence="6">
    <location>
        <begin position="379"/>
        <end position="399"/>
    </location>
</feature>
<evidence type="ECO:0000256" key="5">
    <source>
        <dbReference type="SAM" id="MobiDB-lite"/>
    </source>
</evidence>
<feature type="domain" description="Major facilitator superfamily (MFS) profile" evidence="7">
    <location>
        <begin position="37"/>
        <end position="500"/>
    </location>
</feature>
<name>A0A0D1ZC59_9EURO</name>
<feature type="transmembrane region" description="Helical" evidence="6">
    <location>
        <begin position="37"/>
        <end position="56"/>
    </location>
</feature>
<dbReference type="SUPFAM" id="SSF103473">
    <property type="entry name" value="MFS general substrate transporter"/>
    <property type="match status" value="1"/>
</dbReference>
<evidence type="ECO:0000313" key="9">
    <source>
        <dbReference type="Proteomes" id="UP000053328"/>
    </source>
</evidence>
<feature type="transmembrane region" description="Helical" evidence="6">
    <location>
        <begin position="229"/>
        <end position="248"/>
    </location>
</feature>
<dbReference type="Proteomes" id="UP000053328">
    <property type="component" value="Unassembled WGS sequence"/>
</dbReference>
<sequence>MAMFEDEPRQQSTESQPLLQEQTPHRTAQPPRVSRAVFWKLYALVFCVNIAFQLLIPAQTEIFENIYCKQWYRRHPRPDLPAHRPVPESFCKISPIQTQVSSLKGWLEVSQAVPGLLLSIPVGVLADRIGRRHILIANALSILLMQVWITAVTWFDGRFPLQTVWLAGTLGLFTGGSMVTEMLFICILSDISPHDRLADTFVFTTSFSYIGRMLGPLVSGILMRWSPWYPVYLGLGVLGVTIFVVVSLPETLHLQKREDTATEETSSERDERTTTTPPPPPNNRSSFTASRTSIRKVLKIWSDWRLVVVALTLPLKIIFYALNDLVQRYVSDRYGWTLANATLLYSLQAATTTAMLLTVLPLISNYIDSRFSISVLQKNVVLTRASLFVLALAYAIIGLAPNPAIMLIGMFVETLSTGLPATMRALAAALVSSQDKGSVFSVMAVAETLSTMMAYPVTAMLFNIGLEHGGGVWLGLPYDFVSVAAALACIIMCLLRFERRVGIS</sequence>
<keyword evidence="3 6" id="KW-1133">Transmembrane helix</keyword>
<evidence type="ECO:0000256" key="6">
    <source>
        <dbReference type="SAM" id="Phobius"/>
    </source>
</evidence>
<dbReference type="Pfam" id="PF07690">
    <property type="entry name" value="MFS_1"/>
    <property type="match status" value="1"/>
</dbReference>
<keyword evidence="2 6" id="KW-0812">Transmembrane</keyword>
<feature type="transmembrane region" description="Helical" evidence="6">
    <location>
        <begin position="476"/>
        <end position="497"/>
    </location>
</feature>
<dbReference type="GeneID" id="27338639"/>
<dbReference type="EMBL" id="KN847500">
    <property type="protein sequence ID" value="KIW10592.1"/>
    <property type="molecule type" value="Genomic_DNA"/>
</dbReference>
<dbReference type="InterPro" id="IPR005829">
    <property type="entry name" value="Sugar_transporter_CS"/>
</dbReference>
<dbReference type="VEuPathDB" id="FungiDB:PV08_11556"/>
<feature type="transmembrane region" description="Helical" evidence="6">
    <location>
        <begin position="135"/>
        <end position="155"/>
    </location>
</feature>
<accession>A0A0D1ZC59</accession>
<dbReference type="InterPro" id="IPR036259">
    <property type="entry name" value="MFS_trans_sf"/>
</dbReference>
<proteinExistence type="predicted"/>
<dbReference type="RefSeq" id="XP_016230808.1">
    <property type="nucleotide sequence ID" value="XM_016385864.1"/>
</dbReference>
<dbReference type="HOGENOM" id="CLU_013756_2_1_1"/>
<evidence type="ECO:0000259" key="7">
    <source>
        <dbReference type="PROSITE" id="PS50850"/>
    </source>
</evidence>
<evidence type="ECO:0000256" key="1">
    <source>
        <dbReference type="ARBA" id="ARBA00004141"/>
    </source>
</evidence>
<dbReference type="InterPro" id="IPR020846">
    <property type="entry name" value="MFS_dom"/>
</dbReference>
<feature type="region of interest" description="Disordered" evidence="5">
    <location>
        <begin position="256"/>
        <end position="288"/>
    </location>
</feature>
<dbReference type="GO" id="GO:0022857">
    <property type="term" value="F:transmembrane transporter activity"/>
    <property type="evidence" value="ECO:0007669"/>
    <property type="project" value="InterPro"/>
</dbReference>
<feature type="transmembrane region" description="Helical" evidence="6">
    <location>
        <begin position="167"/>
        <end position="188"/>
    </location>
</feature>
<dbReference type="PROSITE" id="PS00216">
    <property type="entry name" value="SUGAR_TRANSPORT_1"/>
    <property type="match status" value="1"/>
</dbReference>
<keyword evidence="4 6" id="KW-0472">Membrane</keyword>
<dbReference type="OrthoDB" id="194139at2759"/>
<feature type="transmembrane region" description="Helical" evidence="6">
    <location>
        <begin position="439"/>
        <end position="464"/>
    </location>
</feature>
<keyword evidence="9" id="KW-1185">Reference proteome</keyword>
<feature type="transmembrane region" description="Helical" evidence="6">
    <location>
        <begin position="304"/>
        <end position="322"/>
    </location>
</feature>
<feature type="compositionally biased region" description="Basic and acidic residues" evidence="5">
    <location>
        <begin position="256"/>
        <end position="273"/>
    </location>
</feature>
<dbReference type="PROSITE" id="PS50850">
    <property type="entry name" value="MFS"/>
    <property type="match status" value="1"/>
</dbReference>
<dbReference type="InterPro" id="IPR011701">
    <property type="entry name" value="MFS"/>
</dbReference>
<evidence type="ECO:0000256" key="3">
    <source>
        <dbReference type="ARBA" id="ARBA00022989"/>
    </source>
</evidence>
<comment type="subcellular location">
    <subcellularLocation>
        <location evidence="1">Membrane</location>
        <topology evidence="1">Multi-pass membrane protein</topology>
    </subcellularLocation>
</comment>
<evidence type="ECO:0000313" key="8">
    <source>
        <dbReference type="EMBL" id="KIW10592.1"/>
    </source>
</evidence>
<feature type="compositionally biased region" description="Polar residues" evidence="5">
    <location>
        <begin position="10"/>
        <end position="26"/>
    </location>
</feature>
<protein>
    <recommendedName>
        <fullName evidence="7">Major facilitator superfamily (MFS) profile domain-containing protein</fullName>
    </recommendedName>
</protein>
<dbReference type="PANTHER" id="PTHR23507">
    <property type="entry name" value="ZGC:174356"/>
    <property type="match status" value="1"/>
</dbReference>
<feature type="transmembrane region" description="Helical" evidence="6">
    <location>
        <begin position="405"/>
        <end position="427"/>
    </location>
</feature>
<organism evidence="8 9">
    <name type="scientific">Exophiala spinifera</name>
    <dbReference type="NCBI Taxonomy" id="91928"/>
    <lineage>
        <taxon>Eukaryota</taxon>
        <taxon>Fungi</taxon>
        <taxon>Dikarya</taxon>
        <taxon>Ascomycota</taxon>
        <taxon>Pezizomycotina</taxon>
        <taxon>Eurotiomycetes</taxon>
        <taxon>Chaetothyriomycetidae</taxon>
        <taxon>Chaetothyriales</taxon>
        <taxon>Herpotrichiellaceae</taxon>
        <taxon>Exophiala</taxon>
    </lineage>
</organism>
<gene>
    <name evidence="8" type="ORF">PV08_11556</name>
</gene>
<evidence type="ECO:0000256" key="4">
    <source>
        <dbReference type="ARBA" id="ARBA00023136"/>
    </source>
</evidence>
<dbReference type="Gene3D" id="1.20.1250.20">
    <property type="entry name" value="MFS general substrate transporter like domains"/>
    <property type="match status" value="1"/>
</dbReference>
<dbReference type="GO" id="GO:0016020">
    <property type="term" value="C:membrane"/>
    <property type="evidence" value="ECO:0007669"/>
    <property type="project" value="UniProtKB-SubCell"/>
</dbReference>
<feature type="region of interest" description="Disordered" evidence="5">
    <location>
        <begin position="1"/>
        <end position="28"/>
    </location>
</feature>
<evidence type="ECO:0000256" key="2">
    <source>
        <dbReference type="ARBA" id="ARBA00022692"/>
    </source>
</evidence>
<reference evidence="8 9" key="1">
    <citation type="submission" date="2015-01" db="EMBL/GenBank/DDBJ databases">
        <title>The Genome Sequence of Exophiala spinifera CBS89968.</title>
        <authorList>
            <consortium name="The Broad Institute Genomics Platform"/>
            <person name="Cuomo C."/>
            <person name="de Hoog S."/>
            <person name="Gorbushina A."/>
            <person name="Stielow B."/>
            <person name="Teixiera M."/>
            <person name="Abouelleil A."/>
            <person name="Chapman S.B."/>
            <person name="Priest M."/>
            <person name="Young S.K."/>
            <person name="Wortman J."/>
            <person name="Nusbaum C."/>
            <person name="Birren B."/>
        </authorList>
    </citation>
    <scope>NUCLEOTIDE SEQUENCE [LARGE SCALE GENOMIC DNA]</scope>
    <source>
        <strain evidence="8 9">CBS 89968</strain>
    </source>
</reference>
<feature type="transmembrane region" description="Helical" evidence="6">
    <location>
        <begin position="200"/>
        <end position="223"/>
    </location>
</feature>
<feature type="transmembrane region" description="Helical" evidence="6">
    <location>
        <begin position="342"/>
        <end position="367"/>
    </location>
</feature>